<dbReference type="InterPro" id="IPR000742">
    <property type="entry name" value="EGF"/>
</dbReference>
<keyword evidence="1" id="KW-0732">Signal</keyword>
<proteinExistence type="predicted"/>
<evidence type="ECO:0000259" key="2">
    <source>
        <dbReference type="PROSITE" id="PS50026"/>
    </source>
</evidence>
<dbReference type="PROSITE" id="PS50026">
    <property type="entry name" value="EGF_3"/>
    <property type="match status" value="1"/>
</dbReference>
<comment type="caution">
    <text evidence="3">The sequence shown here is derived from an EMBL/GenBank/DDBJ whole genome shotgun (WGS) entry which is preliminary data.</text>
</comment>
<feature type="domain" description="EGF-like" evidence="2">
    <location>
        <begin position="116"/>
        <end position="148"/>
    </location>
</feature>
<evidence type="ECO:0000256" key="1">
    <source>
        <dbReference type="SAM" id="SignalP"/>
    </source>
</evidence>
<evidence type="ECO:0000313" key="3">
    <source>
        <dbReference type="EMBL" id="TXD36893.1"/>
    </source>
</evidence>
<dbReference type="EMBL" id="VOSL01000043">
    <property type="protein sequence ID" value="TXD36893.1"/>
    <property type="molecule type" value="Genomic_DNA"/>
</dbReference>
<gene>
    <name evidence="3" type="ORF">FRC96_09255</name>
</gene>
<feature type="signal peptide" evidence="1">
    <location>
        <begin position="1"/>
        <end position="41"/>
    </location>
</feature>
<dbReference type="Proteomes" id="UP000321046">
    <property type="component" value="Unassembled WGS sequence"/>
</dbReference>
<name>A0A5C6X6N7_9DELT</name>
<protein>
    <recommendedName>
        <fullName evidence="2">EGF-like domain-containing protein</fullName>
    </recommendedName>
</protein>
<organism evidence="3 4">
    <name type="scientific">Lujinxingia vulgaris</name>
    <dbReference type="NCBI Taxonomy" id="2600176"/>
    <lineage>
        <taxon>Bacteria</taxon>
        <taxon>Deltaproteobacteria</taxon>
        <taxon>Bradymonadales</taxon>
        <taxon>Lujinxingiaceae</taxon>
        <taxon>Lujinxingia</taxon>
    </lineage>
</organism>
<evidence type="ECO:0000313" key="4">
    <source>
        <dbReference type="Proteomes" id="UP000321046"/>
    </source>
</evidence>
<reference evidence="3 4" key="1">
    <citation type="submission" date="2019-08" db="EMBL/GenBank/DDBJ databases">
        <title>Bradymonadales sp. TMQ2.</title>
        <authorList>
            <person name="Liang Q."/>
        </authorList>
    </citation>
    <scope>NUCLEOTIDE SEQUENCE [LARGE SCALE GENOMIC DNA]</scope>
    <source>
        <strain evidence="3 4">TMQ2</strain>
    </source>
</reference>
<dbReference type="AlphaFoldDB" id="A0A5C6X6N7"/>
<sequence length="439" mass="44558">MMMNTTLPQSLALCTRRFFASLALVLSVAAFSTGCSGDDVAATTCVTDTDCALGTVCGANSLCIVAECEFCTADQICLVTPENPEGSCSAPQCYSPDDCPNGEACVNNVCGGSDSNDDECQNPSDCEEGEVCNLAGECVPGSSSDTCESNADCDQTTEFCDPATDRCIPVVDCATVECEAGERCVEGYGTCQPDCTLEGASCQSGEYCNEDTGTCQVNNCSDIGPEDCTPTNPIFDAASCACVQCENAGDCGAGRVCNAGVCEQQQGCATPCSNDQPGICGQSGNGTPYCINNCCSECVGAADCSAGELCIDGFCGQAPDCTTDPNACPAGYECTASGSCEIPNAGTSCDPNDPTACPFPGFCDPATNTCSGAGGDAGCGMCNPDCTCSGEGQTCDGLMCTGCTFTFNFQTFSLEGNCPDGESCVPGEAFGMANFCVPF</sequence>
<feature type="chain" id="PRO_5023062043" description="EGF-like domain-containing protein" evidence="1">
    <location>
        <begin position="42"/>
        <end position="439"/>
    </location>
</feature>
<accession>A0A5C6X6N7</accession>